<name>A0A109BDL3_HYPSL</name>
<dbReference type="Proteomes" id="UP000059074">
    <property type="component" value="Unassembled WGS sequence"/>
</dbReference>
<keyword evidence="1" id="KW-0732">Signal</keyword>
<dbReference type="Gene3D" id="2.60.40.2610">
    <property type="entry name" value="Outer membrane usher protein FimD, plug domain"/>
    <property type="match status" value="1"/>
</dbReference>
<organism evidence="2 3">
    <name type="scientific">Hyphomicrobium sulfonivorans</name>
    <dbReference type="NCBI Taxonomy" id="121290"/>
    <lineage>
        <taxon>Bacteria</taxon>
        <taxon>Pseudomonadati</taxon>
        <taxon>Pseudomonadota</taxon>
        <taxon>Alphaproteobacteria</taxon>
        <taxon>Hyphomicrobiales</taxon>
        <taxon>Hyphomicrobiaceae</taxon>
        <taxon>Hyphomicrobium</taxon>
    </lineage>
</organism>
<reference evidence="2 3" key="1">
    <citation type="submission" date="2015-10" db="EMBL/GenBank/DDBJ databases">
        <title>Transcriptomic analysis of a linuron degrading triple-species bacterial consortium.</title>
        <authorList>
            <person name="Albers P."/>
        </authorList>
    </citation>
    <scope>NUCLEOTIDE SEQUENCE [LARGE SCALE GENOMIC DNA]</scope>
    <source>
        <strain evidence="2 3">WDL6</strain>
    </source>
</reference>
<gene>
    <name evidence="2" type="ORF">APY04_2213</name>
</gene>
<dbReference type="InterPro" id="IPR042186">
    <property type="entry name" value="FimD_plug_dom"/>
</dbReference>
<proteinExistence type="predicted"/>
<evidence type="ECO:0000313" key="3">
    <source>
        <dbReference type="Proteomes" id="UP000059074"/>
    </source>
</evidence>
<dbReference type="PANTHER" id="PTHR30451:SF5">
    <property type="entry name" value="SLR0019 PROTEIN"/>
    <property type="match status" value="1"/>
</dbReference>
<dbReference type="PATRIC" id="fig|121290.4.peg.2414"/>
<dbReference type="Gene3D" id="2.60.40.3110">
    <property type="match status" value="1"/>
</dbReference>
<feature type="signal peptide" evidence="1">
    <location>
        <begin position="1"/>
        <end position="24"/>
    </location>
</feature>
<dbReference type="GO" id="GO:0015473">
    <property type="term" value="F:fimbrial usher porin activity"/>
    <property type="evidence" value="ECO:0007669"/>
    <property type="project" value="InterPro"/>
</dbReference>
<dbReference type="PANTHER" id="PTHR30451">
    <property type="entry name" value="OUTER MEMBRANE USHER PROTEIN"/>
    <property type="match status" value="1"/>
</dbReference>
<comment type="caution">
    <text evidence="2">The sequence shown here is derived from an EMBL/GenBank/DDBJ whole genome shotgun (WGS) entry which is preliminary data.</text>
</comment>
<dbReference type="InterPro" id="IPR000015">
    <property type="entry name" value="Fimb_usher"/>
</dbReference>
<keyword evidence="3" id="KW-1185">Reference proteome</keyword>
<dbReference type="GO" id="GO:0009297">
    <property type="term" value="P:pilus assembly"/>
    <property type="evidence" value="ECO:0007669"/>
    <property type="project" value="InterPro"/>
</dbReference>
<dbReference type="Pfam" id="PF00577">
    <property type="entry name" value="Usher"/>
    <property type="match status" value="1"/>
</dbReference>
<evidence type="ECO:0000256" key="1">
    <source>
        <dbReference type="SAM" id="SignalP"/>
    </source>
</evidence>
<sequence>MDVWKAASALVVCSAVVMGHVADAAMPVNSFARPVSNRLNQTGRVVTMPVVVSVDGSERGEVNLRIDHNDNVSVNVEELVGVVGDTLDETERNRLAAAGAEGGFVSLEVIRRAGFDVRFDQALLELSFAPAVEQRPVGEIDFGHQRRKQTGSAVPMLPAFASGYLNVYAGFDYVWGAAPLSRGGWGDGAVLNGRMELDSAVRIGGVVLENRALYGSALQADPCPLIVGCIYGQRAGFQRQLSRLIYDMPGEVTRVQLGDVDPMGVGVQGAPDLLGISAEKSYRKLAPATSITPVNQNVFRIDRPSTVEVIVNSAVLQSMRLQPGNYNVRDLPLMAGANHIELSITDDMGNNRVIATSAFFDANLLAPGLFEWGVALGAPSYFLNSARTYEFDLFMGTAFMRYGVSDELTLLGYAQSDAYVTTMGTQALRATPWGMLGTGLAASTGALGSGIAATLDFARVRVSGIFSDAESVIVSVKYQTPEFQTPGQFLTSSEQVLYSQLHYALRFDAAYTTQLYADTTATLAARLQLSDPNQLILGFNGWQDNRFGADLTLSRPITANAISSLTIGVSNETYLNTPILSASPAPELRVGLRLTVRPDEQTTIAAGYDTLNQQAIANVYRNTGQGIDRWDASVNVENRAGNNGSTVTAGAGYYGNRADVHLTHSAGMSGVAFTDFYGSSGNQRTSLRVGSAIAFVDDRVAVGAPIKGDAFALVHPHETIGDREVIVGSRDLVLAKSDSFGPAVLSGLPAYSQNSISVDVDDLPTGYSIGPGAYDTKAPYKGGYDIEVGSTYSVVAYGRLVNQNGTPLELAVGVVHPINNPRKRVPIFTNRSGKFAADGVAAGRWIIEIELDTGKVPYILDIPESVEGLHKAGTLRPSPEV</sequence>
<dbReference type="STRING" id="121290.APY04_2213"/>
<dbReference type="OrthoDB" id="499138at2"/>
<dbReference type="AlphaFoldDB" id="A0A109BDL3"/>
<accession>A0A109BDL3</accession>
<dbReference type="EMBL" id="LMTR01000071">
    <property type="protein sequence ID" value="KWT66806.1"/>
    <property type="molecule type" value="Genomic_DNA"/>
</dbReference>
<evidence type="ECO:0008006" key="4">
    <source>
        <dbReference type="Google" id="ProtNLM"/>
    </source>
</evidence>
<dbReference type="GO" id="GO:0009279">
    <property type="term" value="C:cell outer membrane"/>
    <property type="evidence" value="ECO:0007669"/>
    <property type="project" value="TreeGrafter"/>
</dbReference>
<evidence type="ECO:0000313" key="2">
    <source>
        <dbReference type="EMBL" id="KWT66806.1"/>
    </source>
</evidence>
<protein>
    <recommendedName>
        <fullName evidence="4">Sigma-fimbriae usher protein</fullName>
    </recommendedName>
</protein>
<feature type="chain" id="PRO_5007132558" description="Sigma-fimbriae usher protein" evidence="1">
    <location>
        <begin position="25"/>
        <end position="881"/>
    </location>
</feature>